<keyword evidence="2" id="KW-1185">Reference proteome</keyword>
<protein>
    <submittedName>
        <fullName evidence="1">Uncharacterized protein</fullName>
    </submittedName>
</protein>
<dbReference type="AlphaFoldDB" id="K9TIE3"/>
<dbReference type="HOGENOM" id="CLU_2899790_0_0_3"/>
<dbReference type="InParanoid" id="K9TIE3"/>
<dbReference type="STRING" id="56110.Oscil6304_2690"/>
<sequence>MNDSGTTEGVTTNEDKITTEVVTTNWECKKKGQCIALPFFLLMKMADKSYNCSLLPGPIFTI</sequence>
<reference evidence="1 2" key="1">
    <citation type="submission" date="2012-06" db="EMBL/GenBank/DDBJ databases">
        <title>Finished chromosome of genome of Oscillatoria acuminata PCC 6304.</title>
        <authorList>
            <consortium name="US DOE Joint Genome Institute"/>
            <person name="Gugger M."/>
            <person name="Coursin T."/>
            <person name="Rippka R."/>
            <person name="Tandeau De Marsac N."/>
            <person name="Huntemann M."/>
            <person name="Wei C.-L."/>
            <person name="Han J."/>
            <person name="Detter J.C."/>
            <person name="Han C."/>
            <person name="Tapia R."/>
            <person name="Davenport K."/>
            <person name="Daligault H."/>
            <person name="Erkkila T."/>
            <person name="Gu W."/>
            <person name="Munk A.C.C."/>
            <person name="Teshima H."/>
            <person name="Xu Y."/>
            <person name="Chain P."/>
            <person name="Chen A."/>
            <person name="Krypides N."/>
            <person name="Mavromatis K."/>
            <person name="Markowitz V."/>
            <person name="Szeto E."/>
            <person name="Ivanova N."/>
            <person name="Mikhailova N."/>
            <person name="Ovchinnikova G."/>
            <person name="Pagani I."/>
            <person name="Pati A."/>
            <person name="Goodwin L."/>
            <person name="Peters L."/>
            <person name="Pitluck S."/>
            <person name="Woyke T."/>
            <person name="Kerfeld C."/>
        </authorList>
    </citation>
    <scope>NUCLEOTIDE SEQUENCE [LARGE SCALE GENOMIC DNA]</scope>
    <source>
        <strain evidence="1 2">PCC 6304</strain>
    </source>
</reference>
<organism evidence="1 2">
    <name type="scientific">Oscillatoria acuminata PCC 6304</name>
    <dbReference type="NCBI Taxonomy" id="56110"/>
    <lineage>
        <taxon>Bacteria</taxon>
        <taxon>Bacillati</taxon>
        <taxon>Cyanobacteriota</taxon>
        <taxon>Cyanophyceae</taxon>
        <taxon>Oscillatoriophycideae</taxon>
        <taxon>Oscillatoriales</taxon>
        <taxon>Oscillatoriaceae</taxon>
        <taxon>Oscillatoria</taxon>
    </lineage>
</organism>
<dbReference type="EMBL" id="CP003607">
    <property type="protein sequence ID" value="AFY82300.1"/>
    <property type="molecule type" value="Genomic_DNA"/>
</dbReference>
<proteinExistence type="predicted"/>
<name>K9TIE3_9CYAN</name>
<accession>K9TIE3</accession>
<gene>
    <name evidence="1" type="ORF">Oscil6304_2690</name>
</gene>
<dbReference type="Proteomes" id="UP000010367">
    <property type="component" value="Chromosome"/>
</dbReference>
<evidence type="ECO:0000313" key="1">
    <source>
        <dbReference type="EMBL" id="AFY82300.1"/>
    </source>
</evidence>
<dbReference type="KEGG" id="oac:Oscil6304_2690"/>
<evidence type="ECO:0000313" key="2">
    <source>
        <dbReference type="Proteomes" id="UP000010367"/>
    </source>
</evidence>